<evidence type="ECO:0000256" key="4">
    <source>
        <dbReference type="ARBA" id="ARBA00022840"/>
    </source>
</evidence>
<gene>
    <name evidence="7" type="ORF">SAMN05216258_102285</name>
</gene>
<evidence type="ECO:0000256" key="1">
    <source>
        <dbReference type="ARBA" id="ARBA00022679"/>
    </source>
</evidence>
<evidence type="ECO:0000256" key="2">
    <source>
        <dbReference type="ARBA" id="ARBA00022741"/>
    </source>
</evidence>
<dbReference type="CDD" id="cd14014">
    <property type="entry name" value="STKc_PknB_like"/>
    <property type="match status" value="1"/>
</dbReference>
<dbReference type="RefSeq" id="WP_092858214.1">
    <property type="nucleotide sequence ID" value="NZ_FOQH01000002.1"/>
</dbReference>
<evidence type="ECO:0000256" key="3">
    <source>
        <dbReference type="ARBA" id="ARBA00022777"/>
    </source>
</evidence>
<keyword evidence="1" id="KW-0808">Transferase</keyword>
<dbReference type="PROSITE" id="PS50011">
    <property type="entry name" value="PROTEIN_KINASE_DOM"/>
    <property type="match status" value="1"/>
</dbReference>
<evidence type="ECO:0000313" key="8">
    <source>
        <dbReference type="Proteomes" id="UP000199377"/>
    </source>
</evidence>
<evidence type="ECO:0000259" key="6">
    <source>
        <dbReference type="PROSITE" id="PS50011"/>
    </source>
</evidence>
<keyword evidence="3 7" id="KW-0418">Kinase</keyword>
<dbReference type="AlphaFoldDB" id="A0A1I3CYS5"/>
<keyword evidence="7" id="KW-0723">Serine/threonine-protein kinase</keyword>
<evidence type="ECO:0000313" key="7">
    <source>
        <dbReference type="EMBL" id="SFH79587.1"/>
    </source>
</evidence>
<dbReference type="GO" id="GO:0005524">
    <property type="term" value="F:ATP binding"/>
    <property type="evidence" value="ECO:0007669"/>
    <property type="project" value="UniProtKB-UniRule"/>
</dbReference>
<dbReference type="PANTHER" id="PTHR43289">
    <property type="entry name" value="MITOGEN-ACTIVATED PROTEIN KINASE KINASE KINASE 20-RELATED"/>
    <property type="match status" value="1"/>
</dbReference>
<dbReference type="PROSITE" id="PS00107">
    <property type="entry name" value="PROTEIN_KINASE_ATP"/>
    <property type="match status" value="1"/>
</dbReference>
<dbReference type="Proteomes" id="UP000199377">
    <property type="component" value="Unassembled WGS sequence"/>
</dbReference>
<dbReference type="InterPro" id="IPR011009">
    <property type="entry name" value="Kinase-like_dom_sf"/>
</dbReference>
<keyword evidence="2 5" id="KW-0547">Nucleotide-binding</keyword>
<dbReference type="EMBL" id="FOQH01000002">
    <property type="protein sequence ID" value="SFH79587.1"/>
    <property type="molecule type" value="Genomic_DNA"/>
</dbReference>
<keyword evidence="8" id="KW-1185">Reference proteome</keyword>
<protein>
    <submittedName>
        <fullName evidence="7">Serine/threonine protein kinase</fullName>
    </submittedName>
</protein>
<dbReference type="PANTHER" id="PTHR43289:SF6">
    <property type="entry name" value="SERINE_THREONINE-PROTEIN KINASE NEKL-3"/>
    <property type="match status" value="1"/>
</dbReference>
<dbReference type="InterPro" id="IPR008271">
    <property type="entry name" value="Ser/Thr_kinase_AS"/>
</dbReference>
<dbReference type="InterPro" id="IPR017441">
    <property type="entry name" value="Protein_kinase_ATP_BS"/>
</dbReference>
<dbReference type="Gene3D" id="3.30.200.20">
    <property type="entry name" value="Phosphorylase Kinase, domain 1"/>
    <property type="match status" value="1"/>
</dbReference>
<keyword evidence="4 5" id="KW-0067">ATP-binding</keyword>
<accession>A0A1I3CYS5</accession>
<dbReference type="Gene3D" id="1.10.510.10">
    <property type="entry name" value="Transferase(Phosphotransferase) domain 1"/>
    <property type="match status" value="1"/>
</dbReference>
<organism evidence="7 8">
    <name type="scientific">Albimonas pacifica</name>
    <dbReference type="NCBI Taxonomy" id="1114924"/>
    <lineage>
        <taxon>Bacteria</taxon>
        <taxon>Pseudomonadati</taxon>
        <taxon>Pseudomonadota</taxon>
        <taxon>Alphaproteobacteria</taxon>
        <taxon>Rhodobacterales</taxon>
        <taxon>Paracoccaceae</taxon>
        <taxon>Albimonas</taxon>
    </lineage>
</organism>
<dbReference type="SMART" id="SM00220">
    <property type="entry name" value="S_TKc"/>
    <property type="match status" value="1"/>
</dbReference>
<proteinExistence type="predicted"/>
<evidence type="ECO:0000256" key="5">
    <source>
        <dbReference type="PROSITE-ProRule" id="PRU10141"/>
    </source>
</evidence>
<feature type="domain" description="Protein kinase" evidence="6">
    <location>
        <begin position="18"/>
        <end position="279"/>
    </location>
</feature>
<name>A0A1I3CYS5_9RHOB</name>
<feature type="binding site" evidence="5">
    <location>
        <position position="47"/>
    </location>
    <ligand>
        <name>ATP</name>
        <dbReference type="ChEBI" id="CHEBI:30616"/>
    </ligand>
</feature>
<dbReference type="OrthoDB" id="9801841at2"/>
<dbReference type="InterPro" id="IPR058395">
    <property type="entry name" value="DUF8082"/>
</dbReference>
<dbReference type="SUPFAM" id="SSF56112">
    <property type="entry name" value="Protein kinase-like (PK-like)"/>
    <property type="match status" value="1"/>
</dbReference>
<dbReference type="InterPro" id="IPR000719">
    <property type="entry name" value="Prot_kinase_dom"/>
</dbReference>
<dbReference type="STRING" id="1114924.SAMN05216258_102285"/>
<dbReference type="PROSITE" id="PS00108">
    <property type="entry name" value="PROTEIN_KINASE_ST"/>
    <property type="match status" value="1"/>
</dbReference>
<dbReference type="Pfam" id="PF00069">
    <property type="entry name" value="Pkinase"/>
    <property type="match status" value="1"/>
</dbReference>
<dbReference type="Pfam" id="PF26309">
    <property type="entry name" value="DUF8082"/>
    <property type="match status" value="1"/>
</dbReference>
<reference evidence="7 8" key="1">
    <citation type="submission" date="2016-10" db="EMBL/GenBank/DDBJ databases">
        <authorList>
            <person name="de Groot N.N."/>
        </authorList>
    </citation>
    <scope>NUCLEOTIDE SEQUENCE [LARGE SCALE GENOMIC DNA]</scope>
    <source>
        <strain evidence="7 8">CGMCC 1.11030</strain>
    </source>
</reference>
<sequence>MTDATVIVPGGRRFIGKYRVDGVLGEGAMGVVYEGHDPDIERPVAIKTVHPHLIEAAGGQEWLARFAREARAAGRALHPNLVTVFDFLQEGRIPYLVMEKVRSTTLEDRLAARPPLTLAEIHAILRQVLAGLDCIHRAGIVHRDLKPANVMLTEGGGVKLTDFGIARLTAMDATGAGMVGTPSYMAPEQFAGGDVDPRADVYACGVLAYELVAGRKPYQGGGVEALFAAVRKGDVAPPTSWLETPPEGAEALDRAILKALSVDPDDRFPDAAALAEALAGALPAADRAGLSDTFAPRRRPGRGPEGTMLGRLSSHTMLEVERQLVARMGPMGRIIARRAAAGAADAEQMIAAVLSELSAAGEAQSMRESMLRLLADAAAPPATPAAAAAAIPPEELARLADLLRPHVGPIALVMVRRKAARAASSRALTEALADAIPDATDRARFLRDAG</sequence>
<dbReference type="GO" id="GO:0004674">
    <property type="term" value="F:protein serine/threonine kinase activity"/>
    <property type="evidence" value="ECO:0007669"/>
    <property type="project" value="UniProtKB-KW"/>
</dbReference>